<dbReference type="SUPFAM" id="SSF47336">
    <property type="entry name" value="ACP-like"/>
    <property type="match status" value="1"/>
</dbReference>
<dbReference type="InterPro" id="IPR029058">
    <property type="entry name" value="AB_hydrolase_fold"/>
</dbReference>
<dbReference type="InterPro" id="IPR036736">
    <property type="entry name" value="ACP-like_sf"/>
</dbReference>
<keyword evidence="2" id="KW-0596">Phosphopantetheine</keyword>
<dbReference type="Pfam" id="PF00668">
    <property type="entry name" value="Condensation"/>
    <property type="match status" value="1"/>
</dbReference>
<name>A0A3N7JI39_9BURK</name>
<evidence type="ECO:0000256" key="2">
    <source>
        <dbReference type="ARBA" id="ARBA00022450"/>
    </source>
</evidence>
<feature type="non-terminal residue" evidence="5">
    <location>
        <position position="343"/>
    </location>
</feature>
<dbReference type="AlphaFoldDB" id="A0A3N7JI39"/>
<keyword evidence="6" id="KW-1185">Reference proteome</keyword>
<dbReference type="PANTHER" id="PTHR45527">
    <property type="entry name" value="NONRIBOSOMAL PEPTIDE SYNTHETASE"/>
    <property type="match status" value="1"/>
</dbReference>
<dbReference type="SUPFAM" id="SSF52777">
    <property type="entry name" value="CoA-dependent acyltransferases"/>
    <property type="match status" value="1"/>
</dbReference>
<dbReference type="GO" id="GO:0043041">
    <property type="term" value="P:amino acid activation for nonribosomal peptide biosynthetic process"/>
    <property type="evidence" value="ECO:0007669"/>
    <property type="project" value="TreeGrafter"/>
</dbReference>
<dbReference type="Gene3D" id="3.30.559.10">
    <property type="entry name" value="Chloramphenicol acetyltransferase-like domain"/>
    <property type="match status" value="1"/>
</dbReference>
<dbReference type="InterPro" id="IPR001242">
    <property type="entry name" value="Condensation_dom"/>
</dbReference>
<evidence type="ECO:0000313" key="5">
    <source>
        <dbReference type="EMBL" id="RQP21139.1"/>
    </source>
</evidence>
<evidence type="ECO:0000256" key="3">
    <source>
        <dbReference type="ARBA" id="ARBA00022553"/>
    </source>
</evidence>
<accession>A0A3N7JI39</accession>
<evidence type="ECO:0000259" key="4">
    <source>
        <dbReference type="PROSITE" id="PS50075"/>
    </source>
</evidence>
<sequence>EAPQGEVETAIASIWAEVLQLDRVGRHDNFFELGGHSLLAVTVIDRMRAAGLESDVRRIFATPTVAGLSVSLGRDEATVVVPPNLIPAGCQQITPAMLPMVSLTQEQIARIVAAVPGGHVNVQDIYPLAPLQEGILFHHRMAAANDPYLQHAIFTFDTEARLHGFVAALQAVVRRHDILRTSVAWEGLPEPVQVVWRDAPIAIEQTAIDPAAGDAVHQLRDRFHAGQHRLDLQQAPLLRGIVTEDTGDGRWALLILFHHMVLDHTTLEIVQQEVQMQLLGRGEELARPKAFREFVGQARLGMSRQSHEAFFRRMLGTVEEPTAPYGLMDVQGDGSAIAQAQRA</sequence>
<dbReference type="Gene3D" id="3.30.559.30">
    <property type="entry name" value="Nonribosomal peptide synthetase, condensation domain"/>
    <property type="match status" value="1"/>
</dbReference>
<dbReference type="GO" id="GO:0005737">
    <property type="term" value="C:cytoplasm"/>
    <property type="evidence" value="ECO:0007669"/>
    <property type="project" value="TreeGrafter"/>
</dbReference>
<proteinExistence type="predicted"/>
<dbReference type="GO" id="GO:0003824">
    <property type="term" value="F:catalytic activity"/>
    <property type="evidence" value="ECO:0007669"/>
    <property type="project" value="InterPro"/>
</dbReference>
<dbReference type="PROSITE" id="PS50075">
    <property type="entry name" value="CARRIER"/>
    <property type="match status" value="1"/>
</dbReference>
<dbReference type="Pfam" id="PF00550">
    <property type="entry name" value="PP-binding"/>
    <property type="match status" value="1"/>
</dbReference>
<evidence type="ECO:0000256" key="1">
    <source>
        <dbReference type="ARBA" id="ARBA00001957"/>
    </source>
</evidence>
<dbReference type="PANTHER" id="PTHR45527:SF1">
    <property type="entry name" value="FATTY ACID SYNTHASE"/>
    <property type="match status" value="1"/>
</dbReference>
<dbReference type="InterPro" id="IPR023213">
    <property type="entry name" value="CAT-like_dom_sf"/>
</dbReference>
<dbReference type="Proteomes" id="UP000267464">
    <property type="component" value="Unassembled WGS sequence"/>
</dbReference>
<comment type="cofactor">
    <cofactor evidence="1">
        <name>pantetheine 4'-phosphate</name>
        <dbReference type="ChEBI" id="CHEBI:47942"/>
    </cofactor>
</comment>
<keyword evidence="3" id="KW-0597">Phosphoprotein</keyword>
<organism evidence="5 6">
    <name type="scientific">Piscinibacter terrae</name>
    <dbReference type="NCBI Taxonomy" id="2496871"/>
    <lineage>
        <taxon>Bacteria</taxon>
        <taxon>Pseudomonadati</taxon>
        <taxon>Pseudomonadota</taxon>
        <taxon>Betaproteobacteria</taxon>
        <taxon>Burkholderiales</taxon>
        <taxon>Sphaerotilaceae</taxon>
        <taxon>Piscinibacter</taxon>
    </lineage>
</organism>
<dbReference type="GO" id="GO:0031177">
    <property type="term" value="F:phosphopantetheine binding"/>
    <property type="evidence" value="ECO:0007669"/>
    <property type="project" value="TreeGrafter"/>
</dbReference>
<gene>
    <name evidence="5" type="ORF">DZC73_29445</name>
</gene>
<dbReference type="Gene3D" id="3.40.50.1820">
    <property type="entry name" value="alpha/beta hydrolase"/>
    <property type="match status" value="1"/>
</dbReference>
<comment type="caution">
    <text evidence="5">The sequence shown here is derived from an EMBL/GenBank/DDBJ whole genome shotgun (WGS) entry which is preliminary data.</text>
</comment>
<dbReference type="RefSeq" id="WP_235835333.1">
    <property type="nucleotide sequence ID" value="NZ_QUSW01000027.1"/>
</dbReference>
<dbReference type="PROSITE" id="PS00012">
    <property type="entry name" value="PHOSPHOPANTETHEINE"/>
    <property type="match status" value="1"/>
</dbReference>
<dbReference type="InterPro" id="IPR009081">
    <property type="entry name" value="PP-bd_ACP"/>
</dbReference>
<protein>
    <submittedName>
        <fullName evidence="5">Non-ribosomal peptide synthetase</fullName>
    </submittedName>
</protein>
<feature type="non-terminal residue" evidence="5">
    <location>
        <position position="1"/>
    </location>
</feature>
<feature type="domain" description="Carrier" evidence="4">
    <location>
        <begin position="2"/>
        <end position="76"/>
    </location>
</feature>
<dbReference type="GO" id="GO:0044550">
    <property type="term" value="P:secondary metabolite biosynthetic process"/>
    <property type="evidence" value="ECO:0007669"/>
    <property type="project" value="TreeGrafter"/>
</dbReference>
<dbReference type="InterPro" id="IPR006162">
    <property type="entry name" value="Ppantetheine_attach_site"/>
</dbReference>
<evidence type="ECO:0000313" key="6">
    <source>
        <dbReference type="Proteomes" id="UP000267464"/>
    </source>
</evidence>
<reference evidence="5 6" key="2">
    <citation type="submission" date="2018-12" db="EMBL/GenBank/DDBJ databases">
        <title>Rhizobacter gummiphilus sp. nov., a rubber-degrading bacterium isolated from the soil of a botanical garden in Japan.</title>
        <authorList>
            <person name="Shunsuke S.S."/>
        </authorList>
    </citation>
    <scope>NUCLEOTIDE SEQUENCE [LARGE SCALE GENOMIC DNA]</scope>
    <source>
        <strain evidence="5 6">S-16</strain>
    </source>
</reference>
<dbReference type="FunFam" id="1.10.1200.10:FF:000005">
    <property type="entry name" value="Nonribosomal peptide synthetase 1"/>
    <property type="match status" value="1"/>
</dbReference>
<dbReference type="EMBL" id="QUSW01000027">
    <property type="protein sequence ID" value="RQP21139.1"/>
    <property type="molecule type" value="Genomic_DNA"/>
</dbReference>
<reference evidence="5 6" key="1">
    <citation type="submission" date="2018-08" db="EMBL/GenBank/DDBJ databases">
        <authorList>
            <person name="Khan S.A."/>
            <person name="Jeon C.O."/>
            <person name="Chun B.H."/>
            <person name="Jeong S.E."/>
        </authorList>
    </citation>
    <scope>NUCLEOTIDE SEQUENCE [LARGE SCALE GENOMIC DNA]</scope>
    <source>
        <strain evidence="5 6">S-16</strain>
    </source>
</reference>